<sequence length="170" mass="18849">MTTTTPGGVPYNDGNPNCGTTKKFGIVKSDSTCTNPSIIYDKNVPSLENIVLQHIAYFHPSKKGTYTFNVLEADDAAYIWFGKFAKDGFNSHNADITKFYGQPQRTPLTYQVEKAGAYIPFRLLYVNAQTCAAFSMTVKDPDGNEVVLTEKNKQFVFGCSKDSKAPPFDF</sequence>
<dbReference type="AlphaFoldDB" id="A0A9P8MS72"/>
<organism evidence="2 3">
    <name type="scientific">Hirsutella rhossiliensis</name>
    <dbReference type="NCBI Taxonomy" id="111463"/>
    <lineage>
        <taxon>Eukaryota</taxon>
        <taxon>Fungi</taxon>
        <taxon>Dikarya</taxon>
        <taxon>Ascomycota</taxon>
        <taxon>Pezizomycotina</taxon>
        <taxon>Sordariomycetes</taxon>
        <taxon>Hypocreomycetidae</taxon>
        <taxon>Hypocreales</taxon>
        <taxon>Ophiocordycipitaceae</taxon>
        <taxon>Hirsutella</taxon>
    </lineage>
</organism>
<dbReference type="Proteomes" id="UP000824596">
    <property type="component" value="Unassembled WGS sequence"/>
</dbReference>
<gene>
    <name evidence="2" type="ORF">HRG_08395</name>
</gene>
<evidence type="ECO:0000313" key="3">
    <source>
        <dbReference type="Proteomes" id="UP000824596"/>
    </source>
</evidence>
<dbReference type="InterPro" id="IPR037524">
    <property type="entry name" value="PA14/GLEYA"/>
</dbReference>
<protein>
    <submittedName>
        <fullName evidence="2">GLEYA domain-containing protein</fullName>
    </submittedName>
</protein>
<dbReference type="GeneID" id="68357524"/>
<evidence type="ECO:0000313" key="2">
    <source>
        <dbReference type="EMBL" id="KAH0960240.1"/>
    </source>
</evidence>
<comment type="caution">
    <text evidence="2">The sequence shown here is derived from an EMBL/GenBank/DDBJ whole genome shotgun (WGS) entry which is preliminary data.</text>
</comment>
<feature type="domain" description="PA14" evidence="1">
    <location>
        <begin position="3"/>
        <end position="152"/>
    </location>
</feature>
<dbReference type="Pfam" id="PF10528">
    <property type="entry name" value="GLEYA"/>
    <property type="match status" value="1"/>
</dbReference>
<dbReference type="PROSITE" id="PS51820">
    <property type="entry name" value="PA14"/>
    <property type="match status" value="1"/>
</dbReference>
<name>A0A9P8MS72_9HYPO</name>
<dbReference type="OrthoDB" id="4405280at2759"/>
<dbReference type="EMBL" id="JAIZPD010000010">
    <property type="protein sequence ID" value="KAH0960240.1"/>
    <property type="molecule type" value="Genomic_DNA"/>
</dbReference>
<evidence type="ECO:0000259" key="1">
    <source>
        <dbReference type="PROSITE" id="PS51820"/>
    </source>
</evidence>
<dbReference type="RefSeq" id="XP_044717753.1">
    <property type="nucleotide sequence ID" value="XM_044866866.1"/>
</dbReference>
<proteinExistence type="predicted"/>
<reference evidence="2" key="1">
    <citation type="submission" date="2021-09" db="EMBL/GenBank/DDBJ databases">
        <title>A high-quality genome of the endoparasitic fungus Hirsutella rhossiliensis with a comparison of Hirsutella genomes reveals transposable elements contributing to genome size variation.</title>
        <authorList>
            <person name="Lin R."/>
            <person name="Jiao Y."/>
            <person name="Sun X."/>
            <person name="Ling J."/>
            <person name="Xie B."/>
            <person name="Cheng X."/>
        </authorList>
    </citation>
    <scope>NUCLEOTIDE SEQUENCE</scope>
    <source>
        <strain evidence="2">HR02</strain>
    </source>
</reference>
<dbReference type="Gene3D" id="2.60.120.1560">
    <property type="match status" value="1"/>
</dbReference>
<accession>A0A9P8MS72</accession>
<dbReference type="InterPro" id="IPR018871">
    <property type="entry name" value="GLEYA_adhesin_domain"/>
</dbReference>
<keyword evidence="3" id="KW-1185">Reference proteome</keyword>